<dbReference type="Proteomes" id="UP000782312">
    <property type="component" value="Unassembled WGS sequence"/>
</dbReference>
<dbReference type="InterPro" id="IPR000595">
    <property type="entry name" value="cNMP-bd_dom"/>
</dbReference>
<name>A0A932MMW1_UNCTE</name>
<feature type="domain" description="Cyclic nucleotide-binding" evidence="1">
    <location>
        <begin position="1"/>
        <end position="89"/>
    </location>
</feature>
<accession>A0A932MMW1</accession>
<dbReference type="GO" id="GO:0003700">
    <property type="term" value="F:DNA-binding transcription factor activity"/>
    <property type="evidence" value="ECO:0007669"/>
    <property type="project" value="TreeGrafter"/>
</dbReference>
<evidence type="ECO:0000313" key="3">
    <source>
        <dbReference type="Proteomes" id="UP000782312"/>
    </source>
</evidence>
<proteinExistence type="predicted"/>
<dbReference type="InterPro" id="IPR014710">
    <property type="entry name" value="RmlC-like_jellyroll"/>
</dbReference>
<dbReference type="PROSITE" id="PS50042">
    <property type="entry name" value="CNMP_BINDING_3"/>
    <property type="match status" value="1"/>
</dbReference>
<protein>
    <submittedName>
        <fullName evidence="2">Cyclic nucleotide-binding domain-containing protein</fullName>
    </submittedName>
</protein>
<dbReference type="PANTHER" id="PTHR24567">
    <property type="entry name" value="CRP FAMILY TRANSCRIPTIONAL REGULATORY PROTEIN"/>
    <property type="match status" value="1"/>
</dbReference>
<dbReference type="SUPFAM" id="SSF51206">
    <property type="entry name" value="cAMP-binding domain-like"/>
    <property type="match status" value="1"/>
</dbReference>
<dbReference type="EMBL" id="JACPUR010000035">
    <property type="protein sequence ID" value="MBI3128724.1"/>
    <property type="molecule type" value="Genomic_DNA"/>
</dbReference>
<dbReference type="InterPro" id="IPR050397">
    <property type="entry name" value="Env_Response_Regulators"/>
</dbReference>
<dbReference type="AlphaFoldDB" id="A0A932MMW1"/>
<dbReference type="PANTHER" id="PTHR24567:SF74">
    <property type="entry name" value="HTH-TYPE TRANSCRIPTIONAL REGULATOR ARCR"/>
    <property type="match status" value="1"/>
</dbReference>
<dbReference type="InterPro" id="IPR018490">
    <property type="entry name" value="cNMP-bd_dom_sf"/>
</dbReference>
<evidence type="ECO:0000313" key="2">
    <source>
        <dbReference type="EMBL" id="MBI3128724.1"/>
    </source>
</evidence>
<dbReference type="GO" id="GO:0005829">
    <property type="term" value="C:cytosol"/>
    <property type="evidence" value="ECO:0007669"/>
    <property type="project" value="TreeGrafter"/>
</dbReference>
<evidence type="ECO:0000259" key="1">
    <source>
        <dbReference type="PROSITE" id="PS50042"/>
    </source>
</evidence>
<gene>
    <name evidence="2" type="ORF">HYZ11_14060</name>
</gene>
<sequence>MAEFLRFCAVRRLRPLHVIFSKGEAAKEFYVVVGGSVVIEPGDEETREVRVRPGETFGEMALLESTSRSGNAWTETDTTLLVVPQAFFEAGTMGLREKVLKTLAKQLSRNLRRTDFLVEIFQGANRLASQKKS</sequence>
<organism evidence="2 3">
    <name type="scientific">Tectimicrobiota bacterium</name>
    <dbReference type="NCBI Taxonomy" id="2528274"/>
    <lineage>
        <taxon>Bacteria</taxon>
        <taxon>Pseudomonadati</taxon>
        <taxon>Nitrospinota/Tectimicrobiota group</taxon>
        <taxon>Candidatus Tectimicrobiota</taxon>
    </lineage>
</organism>
<comment type="caution">
    <text evidence="2">The sequence shown here is derived from an EMBL/GenBank/DDBJ whole genome shotgun (WGS) entry which is preliminary data.</text>
</comment>
<dbReference type="Gene3D" id="2.60.120.10">
    <property type="entry name" value="Jelly Rolls"/>
    <property type="match status" value="1"/>
</dbReference>
<dbReference type="Pfam" id="PF00027">
    <property type="entry name" value="cNMP_binding"/>
    <property type="match status" value="1"/>
</dbReference>
<reference evidence="2" key="1">
    <citation type="submission" date="2020-07" db="EMBL/GenBank/DDBJ databases">
        <title>Huge and variable diversity of episymbiotic CPR bacteria and DPANN archaea in groundwater ecosystems.</title>
        <authorList>
            <person name="He C.Y."/>
            <person name="Keren R."/>
            <person name="Whittaker M."/>
            <person name="Farag I.F."/>
            <person name="Doudna J."/>
            <person name="Cate J.H.D."/>
            <person name="Banfield J.F."/>
        </authorList>
    </citation>
    <scope>NUCLEOTIDE SEQUENCE</scope>
    <source>
        <strain evidence="2">NC_groundwater_763_Ag_S-0.2um_68_21</strain>
    </source>
</reference>
<dbReference type="CDD" id="cd00038">
    <property type="entry name" value="CAP_ED"/>
    <property type="match status" value="1"/>
</dbReference>